<evidence type="ECO:0000256" key="2">
    <source>
        <dbReference type="SAM" id="Phobius"/>
    </source>
</evidence>
<evidence type="ECO:0000256" key="1">
    <source>
        <dbReference type="SAM" id="MobiDB-lite"/>
    </source>
</evidence>
<feature type="compositionally biased region" description="Basic and acidic residues" evidence="1">
    <location>
        <begin position="98"/>
        <end position="107"/>
    </location>
</feature>
<feature type="transmembrane region" description="Helical" evidence="2">
    <location>
        <begin position="7"/>
        <end position="29"/>
    </location>
</feature>
<name>A0ABR6XU27_9BURK</name>
<evidence type="ECO:0000313" key="4">
    <source>
        <dbReference type="Proteomes" id="UP000643610"/>
    </source>
</evidence>
<accession>A0ABR6XU27</accession>
<dbReference type="RefSeq" id="WP_186892030.1">
    <property type="nucleotide sequence ID" value="NZ_JACOFU010000007.1"/>
</dbReference>
<feature type="region of interest" description="Disordered" evidence="1">
    <location>
        <begin position="88"/>
        <end position="107"/>
    </location>
</feature>
<reference evidence="3 4" key="1">
    <citation type="submission" date="2020-08" db="EMBL/GenBank/DDBJ databases">
        <title>Novel species isolated from subtropical streams in China.</title>
        <authorList>
            <person name="Lu H."/>
        </authorList>
    </citation>
    <scope>NUCLEOTIDE SEQUENCE [LARGE SCALE GENOMIC DNA]</scope>
    <source>
        <strain evidence="3 4">KCTC 52442</strain>
    </source>
</reference>
<comment type="caution">
    <text evidence="3">The sequence shown here is derived from an EMBL/GenBank/DDBJ whole genome shotgun (WGS) entry which is preliminary data.</text>
</comment>
<keyword evidence="4" id="KW-1185">Reference proteome</keyword>
<keyword evidence="2" id="KW-1133">Transmembrane helix</keyword>
<dbReference type="EMBL" id="JACOFU010000007">
    <property type="protein sequence ID" value="MBC3832990.1"/>
    <property type="molecule type" value="Genomic_DNA"/>
</dbReference>
<proteinExistence type="predicted"/>
<organism evidence="3 4">
    <name type="scientific">Undibacterium amnicola</name>
    <dbReference type="NCBI Taxonomy" id="1834038"/>
    <lineage>
        <taxon>Bacteria</taxon>
        <taxon>Pseudomonadati</taxon>
        <taxon>Pseudomonadota</taxon>
        <taxon>Betaproteobacteria</taxon>
        <taxon>Burkholderiales</taxon>
        <taxon>Oxalobacteraceae</taxon>
        <taxon>Undibacterium</taxon>
    </lineage>
</organism>
<keyword evidence="2" id="KW-0472">Membrane</keyword>
<protein>
    <submittedName>
        <fullName evidence="3">Uncharacterized protein</fullName>
    </submittedName>
</protein>
<evidence type="ECO:0000313" key="3">
    <source>
        <dbReference type="EMBL" id="MBC3832990.1"/>
    </source>
</evidence>
<dbReference type="Proteomes" id="UP000643610">
    <property type="component" value="Unassembled WGS sequence"/>
</dbReference>
<gene>
    <name evidence="3" type="ORF">H8K33_15885</name>
</gene>
<keyword evidence="2" id="KW-0812">Transmembrane</keyword>
<sequence>MLKKILLRSLLGIVLIVLSIVLLFVVANWQDQSLRPEVQASLNWQPPKNIDDDNGYLILLGMNARDGVDPLDLGKRKLELELRRYENQPNSTDYDSDSTAKHPDEQSFKKQEDEVCAYATTINCVEFYVSRTLKHEQEIIQARRVLSQHLNAILESKDFIEIAPPFIAASIPPYSSLVHAMEIERMRAIRFISDGQVEQGFAVLMKVAKFSQRWLENSTFLISHMLATAMVQRDLRIADELLQRFPEFASHRGQIQAWLGGFSEKKMNMSRALNFEGRISLRIMHDLRLESAGENKSWWEGFLFNLFNRPNASSNLAYDWQQIWSTLADQTGRDYLAQKQEIQKKQDALLGVGIANLYLHDPITKILLSVSTPGYDNYIERHFDTFAQINLLAMKMALIEKKVASSAIPQFVQDHTKQYANPYDGKAIGWDAEKHQLFIEIRQESNQLYQKAKILRLDVPRFALAVET</sequence>